<evidence type="ECO:0000256" key="2">
    <source>
        <dbReference type="ARBA" id="ARBA00022475"/>
    </source>
</evidence>
<feature type="transmembrane region" description="Helical" evidence="6">
    <location>
        <begin position="195"/>
        <end position="214"/>
    </location>
</feature>
<dbReference type="PANTHER" id="PTHR47089">
    <property type="entry name" value="ABC TRANSPORTER, PERMEASE PROTEIN"/>
    <property type="match status" value="1"/>
</dbReference>
<comment type="caution">
    <text evidence="7">The sequence shown here is derived from an EMBL/GenBank/DDBJ whole genome shotgun (WGS) entry which is preliminary data.</text>
</comment>
<accession>A0AAE3E6A2</accession>
<feature type="transmembrane region" description="Helical" evidence="6">
    <location>
        <begin position="326"/>
        <end position="345"/>
    </location>
</feature>
<evidence type="ECO:0000313" key="7">
    <source>
        <dbReference type="EMBL" id="MCC2222081.1"/>
    </source>
</evidence>
<protein>
    <submittedName>
        <fullName evidence="7">ABC transporter permease</fullName>
    </submittedName>
</protein>
<keyword evidence="5 6" id="KW-0472">Membrane</keyword>
<evidence type="ECO:0000256" key="1">
    <source>
        <dbReference type="ARBA" id="ARBA00004651"/>
    </source>
</evidence>
<feature type="transmembrane region" description="Helical" evidence="6">
    <location>
        <begin position="12"/>
        <end position="34"/>
    </location>
</feature>
<feature type="transmembrane region" description="Helical" evidence="6">
    <location>
        <begin position="88"/>
        <end position="109"/>
    </location>
</feature>
<keyword evidence="2" id="KW-1003">Cell membrane</keyword>
<evidence type="ECO:0000313" key="8">
    <source>
        <dbReference type="Proteomes" id="UP001198200"/>
    </source>
</evidence>
<dbReference type="Proteomes" id="UP001198200">
    <property type="component" value="Unassembled WGS sequence"/>
</dbReference>
<comment type="subcellular location">
    <subcellularLocation>
        <location evidence="1">Cell membrane</location>
        <topology evidence="1">Multi-pass membrane protein</topology>
    </subcellularLocation>
</comment>
<dbReference type="RefSeq" id="WP_308732007.1">
    <property type="nucleotide sequence ID" value="NZ_JAJEQN010000026.1"/>
</dbReference>
<dbReference type="CDD" id="cd06580">
    <property type="entry name" value="TM_PBP1_transp_TpRbsC_like"/>
    <property type="match status" value="1"/>
</dbReference>
<sequence>MKHKKSILEGNIIYTLFAILMGFLTGAIILAIAGMNPGVIYAKLISGIFSKPKFLAWSVVYATPLIFTGLSVAFSFRTGVFNIGAEGQFVVGSLAATLIGIVCPFPAIITVPLCLIAAAAAGAVWSAFCGLLKVKKGINEVLSFIMMNWIAYYLSNYIVNLPGIKANAKETTVDILENAQMLMPLSVRQMTGCNTTNYGIILALIAAVIIWYLINKTTLGYELRSVGFNSHAAEYGGINSGASVMKALAISGALAGLGGAIQILGNAMHIAQFAGQEGFGFQGITVALIASSNPIGCIFAGLFYGAMKYGGSKLNLVGAPKEVLDIIMGAIVLIIAITHVFKAFAQKKMQKGGK</sequence>
<reference evidence="7 8" key="1">
    <citation type="submission" date="2021-10" db="EMBL/GenBank/DDBJ databases">
        <title>Anaerobic single-cell dispensing facilitates the cultivation of human gut bacteria.</title>
        <authorList>
            <person name="Afrizal A."/>
        </authorList>
    </citation>
    <scope>NUCLEOTIDE SEQUENCE [LARGE SCALE GENOMIC DNA]</scope>
    <source>
        <strain evidence="7 8">CLA-AA-H224</strain>
    </source>
</reference>
<proteinExistence type="predicted"/>
<dbReference type="Pfam" id="PF02653">
    <property type="entry name" value="BPD_transp_2"/>
    <property type="match status" value="1"/>
</dbReference>
<evidence type="ECO:0000256" key="3">
    <source>
        <dbReference type="ARBA" id="ARBA00022692"/>
    </source>
</evidence>
<dbReference type="InterPro" id="IPR001851">
    <property type="entry name" value="ABC_transp_permease"/>
</dbReference>
<evidence type="ECO:0000256" key="5">
    <source>
        <dbReference type="ARBA" id="ARBA00023136"/>
    </source>
</evidence>
<keyword evidence="8" id="KW-1185">Reference proteome</keyword>
<dbReference type="PANTHER" id="PTHR47089:SF1">
    <property type="entry name" value="GUANOSINE ABC TRANSPORTER PERMEASE PROTEIN NUPP"/>
    <property type="match status" value="1"/>
</dbReference>
<name>A0AAE3E6A2_9FIRM</name>
<feature type="transmembrane region" description="Helical" evidence="6">
    <location>
        <begin position="286"/>
        <end position="306"/>
    </location>
</feature>
<dbReference type="AlphaFoldDB" id="A0AAE3E6A2"/>
<dbReference type="GO" id="GO:0022857">
    <property type="term" value="F:transmembrane transporter activity"/>
    <property type="evidence" value="ECO:0007669"/>
    <property type="project" value="InterPro"/>
</dbReference>
<dbReference type="EMBL" id="JAJEQN010000026">
    <property type="protein sequence ID" value="MCC2222081.1"/>
    <property type="molecule type" value="Genomic_DNA"/>
</dbReference>
<keyword evidence="4 6" id="KW-1133">Transmembrane helix</keyword>
<gene>
    <name evidence="7" type="ORF">LKD48_10600</name>
</gene>
<feature type="transmembrane region" description="Helical" evidence="6">
    <location>
        <begin position="54"/>
        <end position="76"/>
    </location>
</feature>
<evidence type="ECO:0000256" key="6">
    <source>
        <dbReference type="SAM" id="Phobius"/>
    </source>
</evidence>
<organism evidence="7 8">
    <name type="scientific">Anthropogastromicrobium aceti</name>
    <dbReference type="NCBI Taxonomy" id="2981768"/>
    <lineage>
        <taxon>Bacteria</taxon>
        <taxon>Bacillati</taxon>
        <taxon>Bacillota</taxon>
        <taxon>Clostridia</taxon>
        <taxon>Lachnospirales</taxon>
        <taxon>Lachnospiraceae</taxon>
        <taxon>Anthropogastromicrobium</taxon>
    </lineage>
</organism>
<evidence type="ECO:0000256" key="4">
    <source>
        <dbReference type="ARBA" id="ARBA00022989"/>
    </source>
</evidence>
<dbReference type="GO" id="GO:0005886">
    <property type="term" value="C:plasma membrane"/>
    <property type="evidence" value="ECO:0007669"/>
    <property type="project" value="UniProtKB-SubCell"/>
</dbReference>
<feature type="transmembrane region" description="Helical" evidence="6">
    <location>
        <begin position="115"/>
        <end position="134"/>
    </location>
</feature>
<keyword evidence="3 6" id="KW-0812">Transmembrane</keyword>